<reference evidence="2 3" key="1">
    <citation type="submission" date="2024-04" db="EMBL/GenBank/DDBJ databases">
        <title>Human intestinal bacterial collection.</title>
        <authorList>
            <person name="Pauvert C."/>
            <person name="Hitch T.C.A."/>
            <person name="Clavel T."/>
        </authorList>
    </citation>
    <scope>NUCLEOTIDE SEQUENCE [LARGE SCALE GENOMIC DNA]</scope>
    <source>
        <strain evidence="2 3">CLA-AA-H161</strain>
    </source>
</reference>
<evidence type="ECO:0000259" key="1">
    <source>
        <dbReference type="Pfam" id="PF04015"/>
    </source>
</evidence>
<dbReference type="InterPro" id="IPR007160">
    <property type="entry name" value="DUF362"/>
</dbReference>
<sequence length="427" mass="47343">MKKNQIFIKCGTEYKEMTKELLEACDLAGEIEKKFVEYGLKALSENFEAGLQQNSEKVITEAKFETKSSLIDSSKAEVDCFYSSDSVEKQNSEFGLYNMRIGIKPNLVAPMEAYWGGTTHPEVVVGIVEYLQEKGFSNLVIMEGSWVGDKTSESYEVCGFKSLCEKYNVPFLDMQKEKGAPVQCGDMTLNICKSVLDLDFLINVPVLKGHCQTKITCALKNMKGLLPNSEKRRFHALGLHDPIAHLGLAIHQDFIMVDNICGDLDFEDGGNPVEMNRVLAAVDPVLMDAYVCNMMYYQPEEVPYITKAAALGVGCADIRQAEIRALDGNPGAPIPKSRKVVELADAVEEVESCSACYGNLIPALDRLKQEGLLSNLTTRISIGQGYRNQKGLLGIGHCTRSFTCHLKGCPPTEEEIYEFLKSYITET</sequence>
<protein>
    <submittedName>
        <fullName evidence="2">DUF362 domain-containing protein</fullName>
    </submittedName>
</protein>
<dbReference type="EMBL" id="JBBNFW010000186">
    <property type="protein sequence ID" value="MEQ2414205.1"/>
    <property type="molecule type" value="Genomic_DNA"/>
</dbReference>
<accession>A0ABV1CQM7</accession>
<dbReference type="Proteomes" id="UP001470752">
    <property type="component" value="Unassembled WGS sequence"/>
</dbReference>
<gene>
    <name evidence="2" type="ORF">AAAX94_14410</name>
</gene>
<evidence type="ECO:0000313" key="2">
    <source>
        <dbReference type="EMBL" id="MEQ2414205.1"/>
    </source>
</evidence>
<evidence type="ECO:0000313" key="3">
    <source>
        <dbReference type="Proteomes" id="UP001470752"/>
    </source>
</evidence>
<dbReference type="Pfam" id="PF04015">
    <property type="entry name" value="DUF362"/>
    <property type="match status" value="1"/>
</dbReference>
<feature type="domain" description="DUF362" evidence="1">
    <location>
        <begin position="101"/>
        <end position="292"/>
    </location>
</feature>
<organism evidence="2 3">
    <name type="scientific">Blautia acetigignens</name>
    <dbReference type="NCBI Taxonomy" id="2981783"/>
    <lineage>
        <taxon>Bacteria</taxon>
        <taxon>Bacillati</taxon>
        <taxon>Bacillota</taxon>
        <taxon>Clostridia</taxon>
        <taxon>Lachnospirales</taxon>
        <taxon>Lachnospiraceae</taxon>
        <taxon>Blautia</taxon>
    </lineage>
</organism>
<comment type="caution">
    <text evidence="2">The sequence shown here is derived from an EMBL/GenBank/DDBJ whole genome shotgun (WGS) entry which is preliminary data.</text>
</comment>
<dbReference type="RefSeq" id="WP_349084331.1">
    <property type="nucleotide sequence ID" value="NZ_JBBNFW010000186.1"/>
</dbReference>
<proteinExistence type="predicted"/>
<name>A0ABV1CQM7_9FIRM</name>
<keyword evidence="3" id="KW-1185">Reference proteome</keyword>